<dbReference type="AlphaFoldDB" id="A0A0F7KSH3"/>
<keyword evidence="2" id="KW-1185">Reference proteome</keyword>
<evidence type="ECO:0000313" key="2">
    <source>
        <dbReference type="Proteomes" id="UP000034392"/>
    </source>
</evidence>
<dbReference type="RefSeq" id="WP_046902983.1">
    <property type="nucleotide sequence ID" value="NZ_CP011452.2"/>
</dbReference>
<name>A0A0F7KSH3_9SPHN</name>
<dbReference type="EMBL" id="CP011452">
    <property type="protein sequence ID" value="AKH42086.1"/>
    <property type="molecule type" value="Genomic_DNA"/>
</dbReference>
<dbReference type="KEGG" id="aay:WYH_01038"/>
<dbReference type="STRING" id="1267766.WYH_01038"/>
<protein>
    <submittedName>
        <fullName evidence="1">Uncharacterized protein</fullName>
    </submittedName>
</protein>
<dbReference type="Proteomes" id="UP000034392">
    <property type="component" value="Chromosome"/>
</dbReference>
<gene>
    <name evidence="1" type="ORF">WYH_01038</name>
</gene>
<accession>A0A0F7KSH3</accession>
<dbReference type="OrthoDB" id="7403919at2"/>
<sequence>MAEWLVEDGIAEERAILLHNDEILAARIEWPGCLKAGQVEDAVLLSRRAQSSRGTARFANGEEALVSRLPGSAREGAPIRLEVTRAAIGESGRFKLAQARPTTLDPSPAPSLAEQLRRQDLPVRTVRQFPGNDWDELVGEALAGEVAFPGGSLLFSPTPAMLLVDIDGHLPPRELAIAAIAPLARSLRRFDVGGSVGVDFPTLSAKEDRRAVDAELGSALADWPHERTAMNGFGFVQLVARLERPSILQLARFRRKSLAVRQLLRRAERLEGAGLVELRGHPALEAYLKPEWLQELARRTGREIRWHADPGLAIEAPHSQLVTP</sequence>
<dbReference type="PATRIC" id="fig|1267766.3.peg.1044"/>
<evidence type="ECO:0000313" key="1">
    <source>
        <dbReference type="EMBL" id="AKH42086.1"/>
    </source>
</evidence>
<proteinExistence type="predicted"/>
<reference evidence="1" key="1">
    <citation type="submission" date="2015-05" db="EMBL/GenBank/DDBJ databases">
        <title>The complete genome of Altererythrobacter atlanticus strain 26DY36.</title>
        <authorList>
            <person name="Wu Y.-H."/>
            <person name="Cheng H."/>
            <person name="Wu X.-W."/>
        </authorList>
    </citation>
    <scope>NUCLEOTIDE SEQUENCE [LARGE SCALE GENOMIC DNA]</scope>
    <source>
        <strain evidence="1">26DY36</strain>
    </source>
</reference>
<organism evidence="1 2">
    <name type="scientific">Croceibacterium atlanticum</name>
    <dbReference type="NCBI Taxonomy" id="1267766"/>
    <lineage>
        <taxon>Bacteria</taxon>
        <taxon>Pseudomonadati</taxon>
        <taxon>Pseudomonadota</taxon>
        <taxon>Alphaproteobacteria</taxon>
        <taxon>Sphingomonadales</taxon>
        <taxon>Erythrobacteraceae</taxon>
        <taxon>Croceibacterium</taxon>
    </lineage>
</organism>